<reference evidence="1 2" key="1">
    <citation type="submission" date="2024-09" db="EMBL/GenBank/DDBJ databases">
        <title>Chromosome-scale assembly of Riccia fluitans.</title>
        <authorList>
            <person name="Paukszto L."/>
            <person name="Sawicki J."/>
            <person name="Karawczyk K."/>
            <person name="Piernik-Szablinska J."/>
            <person name="Szczecinska M."/>
            <person name="Mazdziarz M."/>
        </authorList>
    </citation>
    <scope>NUCLEOTIDE SEQUENCE [LARGE SCALE GENOMIC DNA]</scope>
    <source>
        <strain evidence="1">Rf_01</strain>
        <tissue evidence="1">Aerial parts of the thallus</tissue>
    </source>
</reference>
<name>A0ABD1YD07_9MARC</name>
<accession>A0ABD1YD07</accession>
<comment type="caution">
    <text evidence="1">The sequence shown here is derived from an EMBL/GenBank/DDBJ whole genome shotgun (WGS) entry which is preliminary data.</text>
</comment>
<keyword evidence="2" id="KW-1185">Reference proteome</keyword>
<evidence type="ECO:0000313" key="1">
    <source>
        <dbReference type="EMBL" id="KAL2624294.1"/>
    </source>
</evidence>
<protein>
    <submittedName>
        <fullName evidence="1">Uncharacterized protein</fullName>
    </submittedName>
</protein>
<organism evidence="1 2">
    <name type="scientific">Riccia fluitans</name>
    <dbReference type="NCBI Taxonomy" id="41844"/>
    <lineage>
        <taxon>Eukaryota</taxon>
        <taxon>Viridiplantae</taxon>
        <taxon>Streptophyta</taxon>
        <taxon>Embryophyta</taxon>
        <taxon>Marchantiophyta</taxon>
        <taxon>Marchantiopsida</taxon>
        <taxon>Marchantiidae</taxon>
        <taxon>Marchantiales</taxon>
        <taxon>Ricciaceae</taxon>
        <taxon>Riccia</taxon>
    </lineage>
</organism>
<gene>
    <name evidence="1" type="ORF">R1flu_008539</name>
</gene>
<evidence type="ECO:0000313" key="2">
    <source>
        <dbReference type="Proteomes" id="UP001605036"/>
    </source>
</evidence>
<dbReference type="AlphaFoldDB" id="A0ABD1YD07"/>
<dbReference type="Proteomes" id="UP001605036">
    <property type="component" value="Unassembled WGS sequence"/>
</dbReference>
<sequence length="109" mass="12705">MARMVGYLVDPASSHMLVLSNPLKKMDRDLRDFHRSLLLPPHIALNGEFRQKQMIPISTLLLLLRMDKTKWNFERLPFATYRPSTTTFCYRRSAYSISCPLFGLLLTDD</sequence>
<proteinExistence type="predicted"/>
<dbReference type="EMBL" id="JBHFFA010000005">
    <property type="protein sequence ID" value="KAL2624294.1"/>
    <property type="molecule type" value="Genomic_DNA"/>
</dbReference>